<feature type="compositionally biased region" description="Basic and acidic residues" evidence="1">
    <location>
        <begin position="214"/>
        <end position="240"/>
    </location>
</feature>
<evidence type="ECO:0000313" key="3">
    <source>
        <dbReference type="Proteomes" id="UP001497623"/>
    </source>
</evidence>
<comment type="caution">
    <text evidence="2">The sequence shown here is derived from an EMBL/GenBank/DDBJ whole genome shotgun (WGS) entry which is preliminary data.</text>
</comment>
<dbReference type="Proteomes" id="UP001497623">
    <property type="component" value="Unassembled WGS sequence"/>
</dbReference>
<name>A0AAV2Q2R4_MEGNR</name>
<feature type="compositionally biased region" description="Basic and acidic residues" evidence="1">
    <location>
        <begin position="1"/>
        <end position="31"/>
    </location>
</feature>
<feature type="compositionally biased region" description="Basic and acidic residues" evidence="1">
    <location>
        <begin position="325"/>
        <end position="343"/>
    </location>
</feature>
<feature type="region of interest" description="Disordered" evidence="1">
    <location>
        <begin position="1"/>
        <end position="371"/>
    </location>
</feature>
<protein>
    <submittedName>
        <fullName evidence="2">Uncharacterized protein</fullName>
    </submittedName>
</protein>
<feature type="compositionally biased region" description="Basic residues" evidence="1">
    <location>
        <begin position="344"/>
        <end position="355"/>
    </location>
</feature>
<feature type="compositionally biased region" description="Low complexity" evidence="1">
    <location>
        <begin position="313"/>
        <end position="324"/>
    </location>
</feature>
<evidence type="ECO:0000313" key="2">
    <source>
        <dbReference type="EMBL" id="CAL4069414.1"/>
    </source>
</evidence>
<sequence length="471" mass="52954">GEKNTNNRIGFENKIRNRESQNRESSNEEKWGLANMGVDGDREKEGYGPAGEESSFSTSASYETAGRESGSPGELSELGGGQGSGERGSRNGSKEKSEIERSSESRWKSEHDWRSGNEHEINSIENSRESEKEKEQEINHRRDLSEKRIKNKEMNNSKHDKGTRKGDSSDKHGENADRKWENKSEEISRKDSTNGSEEKAGGETESGESNNDSEEAHDNKSENDLEQTKEDTWIASREKSFGATINISEKTSEESGNDSREDTDKRNSHYGSVETINSRSEEKDNEESKESKSSSKESVSESESQHGGEYGNDEGINSSNNGSNEKTKDHSEYKSRESEDNSRIKKASGKRKYRKTPSLPKKTMMHKSEQHKPAKKHLACYNCIGTDCKMIDHTTEADTSDNFVSCYTGHYVDGSSDIIFRGGEVQAHKDGECLKKGHKTICYCNKNLCNNKLWDDLKQTASFYKKGKKHQ</sequence>
<evidence type="ECO:0000256" key="1">
    <source>
        <dbReference type="SAM" id="MobiDB-lite"/>
    </source>
</evidence>
<organism evidence="2 3">
    <name type="scientific">Meganyctiphanes norvegica</name>
    <name type="common">Northern krill</name>
    <name type="synonym">Thysanopoda norvegica</name>
    <dbReference type="NCBI Taxonomy" id="48144"/>
    <lineage>
        <taxon>Eukaryota</taxon>
        <taxon>Metazoa</taxon>
        <taxon>Ecdysozoa</taxon>
        <taxon>Arthropoda</taxon>
        <taxon>Crustacea</taxon>
        <taxon>Multicrustacea</taxon>
        <taxon>Malacostraca</taxon>
        <taxon>Eumalacostraca</taxon>
        <taxon>Eucarida</taxon>
        <taxon>Euphausiacea</taxon>
        <taxon>Euphausiidae</taxon>
        <taxon>Meganyctiphanes</taxon>
    </lineage>
</organism>
<feature type="compositionally biased region" description="Basic and acidic residues" evidence="1">
    <location>
        <begin position="279"/>
        <end position="306"/>
    </location>
</feature>
<accession>A0AAV2Q2R4</accession>
<feature type="compositionally biased region" description="Low complexity" evidence="1">
    <location>
        <begin position="67"/>
        <end position="77"/>
    </location>
</feature>
<reference evidence="2 3" key="1">
    <citation type="submission" date="2024-05" db="EMBL/GenBank/DDBJ databases">
        <authorList>
            <person name="Wallberg A."/>
        </authorList>
    </citation>
    <scope>NUCLEOTIDE SEQUENCE [LARGE SCALE GENOMIC DNA]</scope>
</reference>
<gene>
    <name evidence="2" type="ORF">MNOR_LOCUS7835</name>
</gene>
<feature type="compositionally biased region" description="Basic and acidic residues" evidence="1">
    <location>
        <begin position="87"/>
        <end position="202"/>
    </location>
</feature>
<feature type="non-terminal residue" evidence="2">
    <location>
        <position position="1"/>
    </location>
</feature>
<keyword evidence="3" id="KW-1185">Reference proteome</keyword>
<dbReference type="EMBL" id="CAXKWB010003526">
    <property type="protein sequence ID" value="CAL4069414.1"/>
    <property type="molecule type" value="Genomic_DNA"/>
</dbReference>
<proteinExistence type="predicted"/>
<feature type="compositionally biased region" description="Basic and acidic residues" evidence="1">
    <location>
        <begin position="250"/>
        <end position="267"/>
    </location>
</feature>
<dbReference type="AlphaFoldDB" id="A0AAV2Q2R4"/>